<feature type="compositionally biased region" description="Basic and acidic residues" evidence="1">
    <location>
        <begin position="160"/>
        <end position="171"/>
    </location>
</feature>
<keyword evidence="2" id="KW-1185">Reference proteome</keyword>
<protein>
    <submittedName>
        <fullName evidence="3">Uncharacterized protein</fullName>
    </submittedName>
</protein>
<proteinExistence type="predicted"/>
<feature type="compositionally biased region" description="Polar residues" evidence="1">
    <location>
        <begin position="172"/>
        <end position="196"/>
    </location>
</feature>
<dbReference type="WBParaSite" id="nRc.2.0.1.t17662-RA">
    <property type="protein sequence ID" value="nRc.2.0.1.t17662-RA"/>
    <property type="gene ID" value="nRc.2.0.1.g17662"/>
</dbReference>
<sequence length="196" mass="22345">MFQLAPDPNQMTLKRELASITPEVREEPTAFLSKQAKNFKNVQQLAKAITKARSVLNTTKAEIGTAEQPIVVNQADPEMQPPRSPQPFSCCFDGHCNMDGPQDHYRDCALSTDRRLQNLAPAPPNKLVSFQPQPLEQSPQPQLRTEMLLEQSIQQFDHNHEECKSWQRTEEFSSNTRPQSPCHQSQPRNSYPNCFD</sequence>
<accession>A0A915IV18</accession>
<feature type="region of interest" description="Disordered" evidence="1">
    <location>
        <begin position="160"/>
        <end position="196"/>
    </location>
</feature>
<dbReference type="Proteomes" id="UP000887565">
    <property type="component" value="Unplaced"/>
</dbReference>
<reference evidence="3" key="1">
    <citation type="submission" date="2022-11" db="UniProtKB">
        <authorList>
            <consortium name="WormBaseParasite"/>
        </authorList>
    </citation>
    <scope>IDENTIFICATION</scope>
</reference>
<organism evidence="2 3">
    <name type="scientific">Romanomermis culicivorax</name>
    <name type="common">Nematode worm</name>
    <dbReference type="NCBI Taxonomy" id="13658"/>
    <lineage>
        <taxon>Eukaryota</taxon>
        <taxon>Metazoa</taxon>
        <taxon>Ecdysozoa</taxon>
        <taxon>Nematoda</taxon>
        <taxon>Enoplea</taxon>
        <taxon>Dorylaimia</taxon>
        <taxon>Mermithida</taxon>
        <taxon>Mermithoidea</taxon>
        <taxon>Mermithidae</taxon>
        <taxon>Romanomermis</taxon>
    </lineage>
</organism>
<evidence type="ECO:0000313" key="3">
    <source>
        <dbReference type="WBParaSite" id="nRc.2.0.1.t17662-RA"/>
    </source>
</evidence>
<evidence type="ECO:0000313" key="2">
    <source>
        <dbReference type="Proteomes" id="UP000887565"/>
    </source>
</evidence>
<evidence type="ECO:0000256" key="1">
    <source>
        <dbReference type="SAM" id="MobiDB-lite"/>
    </source>
</evidence>
<dbReference type="AlphaFoldDB" id="A0A915IV18"/>
<name>A0A915IV18_ROMCU</name>